<protein>
    <submittedName>
        <fullName evidence="2">ATP-binding protein</fullName>
    </submittedName>
</protein>
<dbReference type="InterPro" id="IPR027417">
    <property type="entry name" value="P-loop_NTPase"/>
</dbReference>
<keyword evidence="2" id="KW-0547">Nucleotide-binding</keyword>
<evidence type="ECO:0000313" key="3">
    <source>
        <dbReference type="Proteomes" id="UP001049518"/>
    </source>
</evidence>
<gene>
    <name evidence="2" type="ORF">AGRA3207_003741</name>
</gene>
<dbReference type="Proteomes" id="UP001049518">
    <property type="component" value="Chromosome"/>
</dbReference>
<sequence>MRTLIEVINQPGQHAIIYGERGVGKTSLARVMKMILETTAWTVDFTCSSTDTYATIWREILSGFPLSESQPKTGFQPTGRTQTFTKPLAALLGDTNPSPNQVRRLLEMVSEVDRTVILIDEFDRPEDARFQTLFADTIKILSDHGINVTLLLLGVGDTVGELIKEHASIQRAIVQVPMPRMGNDELEHIVRQGMKTASLSVEDDFVQRVVRLSQGLPHYTHLISQHAGLCAVDDARDVVTVADYESGVAAALKDVSQTVRERYHNSTYSKRETLHKQVLLACAVASKDELGTFGAADVREQLQEMTGIRYDISSFASHLNAFSSTEGQRGGILIKKGPPGRFRYRFIDPLLPPFVVMRGTVDGVVNANDQAAPL</sequence>
<dbReference type="InterPro" id="IPR049945">
    <property type="entry name" value="AAA_22"/>
</dbReference>
<dbReference type="PANTHER" id="PTHR34301:SF8">
    <property type="entry name" value="ATPASE DOMAIN-CONTAINING PROTEIN"/>
    <property type="match status" value="1"/>
</dbReference>
<dbReference type="EMBL" id="CP059572">
    <property type="protein sequence ID" value="QXJ22694.1"/>
    <property type="molecule type" value="Genomic_DNA"/>
</dbReference>
<feature type="domain" description="AAA+ ATPase" evidence="1">
    <location>
        <begin position="11"/>
        <end position="182"/>
    </location>
</feature>
<reference evidence="2" key="1">
    <citation type="submission" date="2020-07" db="EMBL/GenBank/DDBJ databases">
        <authorList>
            <person name="Tarantini F.S."/>
            <person name="Hong K.W."/>
            <person name="Chan K.G."/>
        </authorList>
    </citation>
    <scope>NUCLEOTIDE SEQUENCE</scope>
    <source>
        <strain evidence="2">32-07</strain>
    </source>
</reference>
<keyword evidence="2" id="KW-0067">ATP-binding</keyword>
<organism evidence="2 3">
    <name type="scientific">Actinomadura graeca</name>
    <dbReference type="NCBI Taxonomy" id="2750812"/>
    <lineage>
        <taxon>Bacteria</taxon>
        <taxon>Bacillati</taxon>
        <taxon>Actinomycetota</taxon>
        <taxon>Actinomycetes</taxon>
        <taxon>Streptosporangiales</taxon>
        <taxon>Thermomonosporaceae</taxon>
        <taxon>Actinomadura</taxon>
    </lineage>
</organism>
<dbReference type="InterPro" id="IPR003593">
    <property type="entry name" value="AAA+_ATPase"/>
</dbReference>
<evidence type="ECO:0000313" key="2">
    <source>
        <dbReference type="EMBL" id="QXJ22694.1"/>
    </source>
</evidence>
<dbReference type="Gene3D" id="3.40.50.300">
    <property type="entry name" value="P-loop containing nucleotide triphosphate hydrolases"/>
    <property type="match status" value="1"/>
</dbReference>
<dbReference type="SMART" id="SM00382">
    <property type="entry name" value="AAA"/>
    <property type="match status" value="1"/>
</dbReference>
<keyword evidence="3" id="KW-1185">Reference proteome</keyword>
<name>A0ABX8QV53_9ACTN</name>
<dbReference type="Pfam" id="PF13401">
    <property type="entry name" value="AAA_22"/>
    <property type="match status" value="1"/>
</dbReference>
<evidence type="ECO:0000259" key="1">
    <source>
        <dbReference type="SMART" id="SM00382"/>
    </source>
</evidence>
<proteinExistence type="predicted"/>
<dbReference type="SUPFAM" id="SSF52540">
    <property type="entry name" value="P-loop containing nucleoside triphosphate hydrolases"/>
    <property type="match status" value="1"/>
</dbReference>
<dbReference type="PANTHER" id="PTHR34301">
    <property type="entry name" value="DNA-BINDING PROTEIN-RELATED"/>
    <property type="match status" value="1"/>
</dbReference>
<dbReference type="GO" id="GO:0005524">
    <property type="term" value="F:ATP binding"/>
    <property type="evidence" value="ECO:0007669"/>
    <property type="project" value="UniProtKB-KW"/>
</dbReference>
<accession>A0ABX8QV53</accession>